<dbReference type="Pfam" id="PF03169">
    <property type="entry name" value="OPT"/>
    <property type="match status" value="1"/>
</dbReference>
<organism evidence="9 10">
    <name type="scientific">Vitis vinifera</name>
    <name type="common">Grape</name>
    <dbReference type="NCBI Taxonomy" id="29760"/>
    <lineage>
        <taxon>Eukaryota</taxon>
        <taxon>Viridiplantae</taxon>
        <taxon>Streptophyta</taxon>
        <taxon>Embryophyta</taxon>
        <taxon>Tracheophyta</taxon>
        <taxon>Spermatophyta</taxon>
        <taxon>Magnoliopsida</taxon>
        <taxon>eudicotyledons</taxon>
        <taxon>Gunneridae</taxon>
        <taxon>Pentapetalae</taxon>
        <taxon>rosids</taxon>
        <taxon>Vitales</taxon>
        <taxon>Vitaceae</taxon>
        <taxon>Viteae</taxon>
        <taxon>Vitis</taxon>
    </lineage>
</organism>
<keyword evidence="6" id="KW-0653">Protein transport</keyword>
<keyword evidence="7" id="KW-1133">Transmembrane helix</keyword>
<sequence>MPPIHSCHDFYAYLPGALMLKGVFIARNFFNQTNEYYRALHEEETRPKGGTIQACLLAGSKVHLSPTTWLRANLEGLGIGSIGFDWATISSYLMSPATSPWFGTVKIAIGFFLIRYDISSILMSKFHLAKEVTQGLGFCISAPSLLRVMELDWPYFLLPLSMSYSSMEVMRNIMMKFKLVLFVQSSVVEQQPGLNIKIEYIIRYMYLGHPVSDMCFELYGYISMTQALTFLANFKPGHYTKIPPKSMC</sequence>
<protein>
    <submittedName>
        <fullName evidence="9">Oligopeptide transporter 6</fullName>
    </submittedName>
</protein>
<accession>A0A438BU52</accession>
<keyword evidence="4" id="KW-0812">Transmembrane</keyword>
<dbReference type="EMBL" id="QGNW01002617">
    <property type="protein sequence ID" value="RVW14492.1"/>
    <property type="molecule type" value="Genomic_DNA"/>
</dbReference>
<evidence type="ECO:0000256" key="8">
    <source>
        <dbReference type="ARBA" id="ARBA00023136"/>
    </source>
</evidence>
<reference evidence="9 10" key="1">
    <citation type="journal article" date="2018" name="PLoS Genet.">
        <title>Population sequencing reveals clonal diversity and ancestral inbreeding in the grapevine cultivar Chardonnay.</title>
        <authorList>
            <person name="Roach M.J."/>
            <person name="Johnson D.L."/>
            <person name="Bohlmann J."/>
            <person name="van Vuuren H.J."/>
            <person name="Jones S.J."/>
            <person name="Pretorius I.S."/>
            <person name="Schmidt S.A."/>
            <person name="Borneman A.R."/>
        </authorList>
    </citation>
    <scope>NUCLEOTIDE SEQUENCE [LARGE SCALE GENOMIC DNA]</scope>
    <source>
        <strain evidence="10">cv. Chardonnay</strain>
        <tissue evidence="9">Leaf</tissue>
    </source>
</reference>
<keyword evidence="5" id="KW-0571">Peptide transport</keyword>
<comment type="similarity">
    <text evidence="2">Belongs to the oligopeptide OPT transporter (TC 2.A.67.1) family.</text>
</comment>
<keyword evidence="3" id="KW-0813">Transport</keyword>
<name>A0A438BU52_VITVI</name>
<evidence type="ECO:0000313" key="10">
    <source>
        <dbReference type="Proteomes" id="UP000288805"/>
    </source>
</evidence>
<evidence type="ECO:0000256" key="1">
    <source>
        <dbReference type="ARBA" id="ARBA00004141"/>
    </source>
</evidence>
<evidence type="ECO:0000256" key="2">
    <source>
        <dbReference type="ARBA" id="ARBA00005484"/>
    </source>
</evidence>
<evidence type="ECO:0000256" key="6">
    <source>
        <dbReference type="ARBA" id="ARBA00022927"/>
    </source>
</evidence>
<proteinExistence type="inferred from homology"/>
<dbReference type="GO" id="GO:0035673">
    <property type="term" value="F:oligopeptide transmembrane transporter activity"/>
    <property type="evidence" value="ECO:0007669"/>
    <property type="project" value="InterPro"/>
</dbReference>
<dbReference type="Proteomes" id="UP000288805">
    <property type="component" value="Unassembled WGS sequence"/>
</dbReference>
<dbReference type="GO" id="GO:0015031">
    <property type="term" value="P:protein transport"/>
    <property type="evidence" value="ECO:0007669"/>
    <property type="project" value="UniProtKB-KW"/>
</dbReference>
<dbReference type="PANTHER" id="PTHR22601">
    <property type="entry name" value="ISP4 LIKE PROTEIN"/>
    <property type="match status" value="1"/>
</dbReference>
<gene>
    <name evidence="9" type="primary">OPT6_1</name>
    <name evidence="9" type="ORF">CK203_077230</name>
</gene>
<dbReference type="InterPro" id="IPR004648">
    <property type="entry name" value="Oligpept_transpt"/>
</dbReference>
<evidence type="ECO:0000256" key="7">
    <source>
        <dbReference type="ARBA" id="ARBA00022989"/>
    </source>
</evidence>
<dbReference type="InterPro" id="IPR004813">
    <property type="entry name" value="OPT"/>
</dbReference>
<comment type="subcellular location">
    <subcellularLocation>
        <location evidence="1">Membrane</location>
        <topology evidence="1">Multi-pass membrane protein</topology>
    </subcellularLocation>
</comment>
<evidence type="ECO:0000256" key="5">
    <source>
        <dbReference type="ARBA" id="ARBA00022856"/>
    </source>
</evidence>
<evidence type="ECO:0000313" key="9">
    <source>
        <dbReference type="EMBL" id="RVW14492.1"/>
    </source>
</evidence>
<evidence type="ECO:0000256" key="3">
    <source>
        <dbReference type="ARBA" id="ARBA00022448"/>
    </source>
</evidence>
<dbReference type="GO" id="GO:0016020">
    <property type="term" value="C:membrane"/>
    <property type="evidence" value="ECO:0007669"/>
    <property type="project" value="UniProtKB-SubCell"/>
</dbReference>
<dbReference type="AlphaFoldDB" id="A0A438BU52"/>
<evidence type="ECO:0000256" key="4">
    <source>
        <dbReference type="ARBA" id="ARBA00022692"/>
    </source>
</evidence>
<keyword evidence="8" id="KW-0472">Membrane</keyword>
<comment type="caution">
    <text evidence="9">The sequence shown here is derived from an EMBL/GenBank/DDBJ whole genome shotgun (WGS) entry which is preliminary data.</text>
</comment>